<evidence type="ECO:0000256" key="1">
    <source>
        <dbReference type="SAM" id="SignalP"/>
    </source>
</evidence>
<dbReference type="PATRIC" id="fig|1184267.3.peg.145"/>
<evidence type="ECO:0000313" key="3">
    <source>
        <dbReference type="Proteomes" id="UP000012040"/>
    </source>
</evidence>
<evidence type="ECO:0000313" key="2">
    <source>
        <dbReference type="EMBL" id="AGH94363.1"/>
    </source>
</evidence>
<dbReference type="KEGG" id="bex:A11Q_143"/>
<organism evidence="2 3">
    <name type="scientific">Pseudobdellovibrio exovorus JSS</name>
    <dbReference type="NCBI Taxonomy" id="1184267"/>
    <lineage>
        <taxon>Bacteria</taxon>
        <taxon>Pseudomonadati</taxon>
        <taxon>Bdellovibrionota</taxon>
        <taxon>Bdellovibrionia</taxon>
        <taxon>Bdellovibrionales</taxon>
        <taxon>Pseudobdellovibrionaceae</taxon>
        <taxon>Pseudobdellovibrio</taxon>
    </lineage>
</organism>
<dbReference type="Gene3D" id="2.40.160.60">
    <property type="entry name" value="Outer membrane protein transport protein (OMPP1/FadL/TodX)"/>
    <property type="match status" value="1"/>
</dbReference>
<evidence type="ECO:0008006" key="4">
    <source>
        <dbReference type="Google" id="ProtNLM"/>
    </source>
</evidence>
<name>M4V5A1_9BACT</name>
<sequence length="276" mass="30410">MRKIILSFICAVSIFSTSTSLAYVGAVSTATGGSGRGAMEPVDGVLLNPAIISDLPKKNLSVHYSDKDWALTVADNGKEAYFPAALVFRRTDMDPLTTQQLGLAFATPRYYGMTFGGTISMYDYTHKITPAQEEQYKVGVLDLGMTLAVTSNFGLGFVAKKVGSGQADLPEAMQVQKTISLGMSYTYQNFARLRFDVESAPDNKTDKLVYMMGLENFLNDWLVFRLGFQNNNVLEKDYFTAGVGFAGPQFGVHYAYISNIKDRTENKHLIDLSIPF</sequence>
<dbReference type="Proteomes" id="UP000012040">
    <property type="component" value="Chromosome"/>
</dbReference>
<feature type="chain" id="PRO_5004059934" description="PorV/PorQ family protein" evidence="1">
    <location>
        <begin position="23"/>
        <end position="276"/>
    </location>
</feature>
<gene>
    <name evidence="2" type="ORF">A11Q_143</name>
</gene>
<dbReference type="HOGENOM" id="CLU_1014356_0_0_7"/>
<dbReference type="eggNOG" id="ENOG5031GVB">
    <property type="taxonomic scope" value="Bacteria"/>
</dbReference>
<dbReference type="AlphaFoldDB" id="M4V5A1"/>
<dbReference type="OrthoDB" id="5290197at2"/>
<dbReference type="RefSeq" id="WP_015468853.1">
    <property type="nucleotide sequence ID" value="NC_020813.1"/>
</dbReference>
<proteinExistence type="predicted"/>
<feature type="signal peptide" evidence="1">
    <location>
        <begin position="1"/>
        <end position="22"/>
    </location>
</feature>
<dbReference type="STRING" id="1184267.A11Q_143"/>
<accession>M4V5A1</accession>
<keyword evidence="3" id="KW-1185">Reference proteome</keyword>
<protein>
    <recommendedName>
        <fullName evidence="4">PorV/PorQ family protein</fullName>
    </recommendedName>
</protein>
<reference evidence="2 3" key="1">
    <citation type="journal article" date="2013" name="ISME J.">
        <title>By their genes ye shall know them: genomic signatures of predatory bacteria.</title>
        <authorList>
            <person name="Pasternak Z."/>
            <person name="Pietrokovski S."/>
            <person name="Rotem O."/>
            <person name="Gophna U."/>
            <person name="Lurie-Weinberger M.N."/>
            <person name="Jurkevitch E."/>
        </authorList>
    </citation>
    <scope>NUCLEOTIDE SEQUENCE [LARGE SCALE GENOMIC DNA]</scope>
    <source>
        <strain evidence="2 3">JSS</strain>
    </source>
</reference>
<keyword evidence="1" id="KW-0732">Signal</keyword>
<dbReference type="EMBL" id="CP003537">
    <property type="protein sequence ID" value="AGH94363.1"/>
    <property type="molecule type" value="Genomic_DNA"/>
</dbReference>